<evidence type="ECO:0000256" key="2">
    <source>
        <dbReference type="SAM" id="MobiDB-lite"/>
    </source>
</evidence>
<feature type="region of interest" description="Disordered" evidence="2">
    <location>
        <begin position="398"/>
        <end position="494"/>
    </location>
</feature>
<feature type="compositionally biased region" description="Polar residues" evidence="2">
    <location>
        <begin position="686"/>
        <end position="695"/>
    </location>
</feature>
<organism evidence="3 4">
    <name type="scientific">Peltaster fructicola</name>
    <dbReference type="NCBI Taxonomy" id="286661"/>
    <lineage>
        <taxon>Eukaryota</taxon>
        <taxon>Fungi</taxon>
        <taxon>Dikarya</taxon>
        <taxon>Ascomycota</taxon>
        <taxon>Pezizomycotina</taxon>
        <taxon>Dothideomycetes</taxon>
        <taxon>Dothideomycetes incertae sedis</taxon>
        <taxon>Peltaster</taxon>
    </lineage>
</organism>
<dbReference type="AlphaFoldDB" id="A0A6H0XTV9"/>
<feature type="coiled-coil region" evidence="1">
    <location>
        <begin position="45"/>
        <end position="219"/>
    </location>
</feature>
<keyword evidence="1" id="KW-0175">Coiled coil</keyword>
<keyword evidence="4" id="KW-1185">Reference proteome</keyword>
<evidence type="ECO:0000313" key="3">
    <source>
        <dbReference type="EMBL" id="QIW98206.1"/>
    </source>
</evidence>
<feature type="region of interest" description="Disordered" evidence="2">
    <location>
        <begin position="624"/>
        <end position="698"/>
    </location>
</feature>
<proteinExistence type="predicted"/>
<name>A0A6H0XTV9_9PEZI</name>
<dbReference type="EMBL" id="CP051140">
    <property type="protein sequence ID" value="QIW98206.1"/>
    <property type="molecule type" value="Genomic_DNA"/>
</dbReference>
<evidence type="ECO:0000313" key="4">
    <source>
        <dbReference type="Proteomes" id="UP000503462"/>
    </source>
</evidence>
<accession>A0A6H0XTV9</accession>
<protein>
    <submittedName>
        <fullName evidence="3">Uncharacterized protein</fullName>
    </submittedName>
</protein>
<reference evidence="3 4" key="1">
    <citation type="journal article" date="2016" name="Sci. Rep.">
        <title>Peltaster fructicola genome reveals evolution from an invasive phytopathogen to an ectophytic parasite.</title>
        <authorList>
            <person name="Xu C."/>
            <person name="Chen H."/>
            <person name="Gleason M.L."/>
            <person name="Xu J.R."/>
            <person name="Liu H."/>
            <person name="Zhang R."/>
            <person name="Sun G."/>
        </authorList>
    </citation>
    <scope>NUCLEOTIDE SEQUENCE [LARGE SCALE GENOMIC DNA]</scope>
    <source>
        <strain evidence="3 4">LNHT1506</strain>
    </source>
</reference>
<sequence>MSDRPTGTALQSFLETYGTAPQSDTGHIPGSISQCCCGNASCAYLEHNQNALDDLERELQTSARLGQALLVRHETYMADAEQQRQAMALQMEELETEKKSLQRKNNSLVQENRGLLDQLEALNNAVAESDDSIAVLQETLASAQQETQRLAVLAARSENLERELALFEQEQATWQASLTAKEQAEKTAMRRWHDAERTLAKLQDELERIERESKEERVRHDEVVTRMERRHAVEKELVGAADRLKGNASSANSTVVSHFVKDILQDNATLQSGILELREMLQNSNEEVEKLREQLQLHQPIEENEERRPVADRTVSLGDELMKTKGQELHVHHHYHAPTAAPQRSNSLRRTKKKRLRSGSSTYLTPSSSGRSTPRSSISLGPGTAAAILRQTAASLPQDVPHQRWPSQSSVGPTYPVSVPSSPTTTHRTSSLFDRVFSDAGNESTSPPTSEGEAFSSPYFPPTESRRASASLKYSASKGHARGWGGGPGKQSLDSILDTSVEDLQPLDQNTVDHDAIEEEVEHWEDTTIESEAPASAVDDSAYNNRPWHRPALRRAASHESLLSISGMDIHTLRERPSQLLIPNSGISSGAIVSNFQVHAAKPTGTTSFPRNSQSILSGMAADQRKVSAPLPGKQNLTKKSSGWFFGRWGSTPESTEEPAARAPLGSRRASSIASSNSDRPGLTPKPSQLRSPGINQPGAILGFLAEAKISHPPVVKSLDQDALTKVLDTGK</sequence>
<feature type="compositionally biased region" description="Low complexity" evidence="2">
    <location>
        <begin position="667"/>
        <end position="678"/>
    </location>
</feature>
<gene>
    <name evidence="3" type="ORF">AMS68_003724</name>
</gene>
<feature type="compositionally biased region" description="Basic residues" evidence="2">
    <location>
        <begin position="347"/>
        <end position="357"/>
    </location>
</feature>
<feature type="region of interest" description="Disordered" evidence="2">
    <location>
        <begin position="335"/>
        <end position="381"/>
    </location>
</feature>
<feature type="compositionally biased region" description="Low complexity" evidence="2">
    <location>
        <begin position="358"/>
        <end position="379"/>
    </location>
</feature>
<evidence type="ECO:0000256" key="1">
    <source>
        <dbReference type="SAM" id="Coils"/>
    </source>
</evidence>
<dbReference type="Proteomes" id="UP000503462">
    <property type="component" value="Chromosome 2"/>
</dbReference>
<dbReference type="OrthoDB" id="4088568at2759"/>
<feature type="compositionally biased region" description="Low complexity" evidence="2">
    <location>
        <begin position="409"/>
        <end position="431"/>
    </location>
</feature>